<dbReference type="Gene3D" id="3.40.50.2300">
    <property type="match status" value="1"/>
</dbReference>
<dbReference type="CDD" id="cd00077">
    <property type="entry name" value="HDc"/>
    <property type="match status" value="1"/>
</dbReference>
<dbReference type="PROSITE" id="PS50110">
    <property type="entry name" value="RESPONSE_REGULATORY"/>
    <property type="match status" value="1"/>
</dbReference>
<dbReference type="InterPro" id="IPR011006">
    <property type="entry name" value="CheY-like_superfamily"/>
</dbReference>
<dbReference type="PROSITE" id="PS51832">
    <property type="entry name" value="HD_GYP"/>
    <property type="match status" value="1"/>
</dbReference>
<dbReference type="InterPro" id="IPR001789">
    <property type="entry name" value="Sig_transdc_resp-reg_receiver"/>
</dbReference>
<feature type="modified residue" description="4-aspartylphosphate" evidence="1">
    <location>
        <position position="52"/>
    </location>
</feature>
<feature type="domain" description="HD-GYP" evidence="3">
    <location>
        <begin position="148"/>
        <end position="345"/>
    </location>
</feature>
<dbReference type="InterPro" id="IPR052020">
    <property type="entry name" value="Cyclic_di-GMP/3'3'-cGAMP_PDE"/>
</dbReference>
<dbReference type="Pfam" id="PF13487">
    <property type="entry name" value="HD_5"/>
    <property type="match status" value="1"/>
</dbReference>
<dbReference type="Proteomes" id="UP001165395">
    <property type="component" value="Unassembled WGS sequence"/>
</dbReference>
<organism evidence="4 5">
    <name type="scientific">Leeia speluncae</name>
    <dbReference type="NCBI Taxonomy" id="2884804"/>
    <lineage>
        <taxon>Bacteria</taxon>
        <taxon>Pseudomonadati</taxon>
        <taxon>Pseudomonadota</taxon>
        <taxon>Betaproteobacteria</taxon>
        <taxon>Neisseriales</taxon>
        <taxon>Leeiaceae</taxon>
        <taxon>Leeia</taxon>
    </lineage>
</organism>
<dbReference type="SUPFAM" id="SSF109604">
    <property type="entry name" value="HD-domain/PDEase-like"/>
    <property type="match status" value="1"/>
</dbReference>
<comment type="caution">
    <text evidence="4">The sequence shown here is derived from an EMBL/GenBank/DDBJ whole genome shotgun (WGS) entry which is preliminary data.</text>
</comment>
<evidence type="ECO:0000256" key="1">
    <source>
        <dbReference type="PROSITE-ProRule" id="PRU00169"/>
    </source>
</evidence>
<protein>
    <submittedName>
        <fullName evidence="4">Response regulator</fullName>
    </submittedName>
</protein>
<keyword evidence="5" id="KW-1185">Reference proteome</keyword>
<dbReference type="SUPFAM" id="SSF52172">
    <property type="entry name" value="CheY-like"/>
    <property type="match status" value="1"/>
</dbReference>
<dbReference type="Pfam" id="PF00072">
    <property type="entry name" value="Response_reg"/>
    <property type="match status" value="1"/>
</dbReference>
<keyword evidence="1" id="KW-0597">Phosphoprotein</keyword>
<feature type="domain" description="Response regulatory" evidence="2">
    <location>
        <begin position="2"/>
        <end position="121"/>
    </location>
</feature>
<dbReference type="PANTHER" id="PTHR45228:SF1">
    <property type="entry name" value="CYCLIC DI-GMP PHOSPHODIESTERASE TM_0186"/>
    <property type="match status" value="1"/>
</dbReference>
<evidence type="ECO:0000259" key="3">
    <source>
        <dbReference type="PROSITE" id="PS51832"/>
    </source>
</evidence>
<dbReference type="InterPro" id="IPR003607">
    <property type="entry name" value="HD/PDEase_dom"/>
</dbReference>
<dbReference type="RefSeq" id="WP_227181043.1">
    <property type="nucleotide sequence ID" value="NZ_JAJBZT010000006.1"/>
</dbReference>
<dbReference type="NCBIfam" id="TIGR00277">
    <property type="entry name" value="HDIG"/>
    <property type="match status" value="1"/>
</dbReference>
<dbReference type="InterPro" id="IPR037522">
    <property type="entry name" value="HD_GYP_dom"/>
</dbReference>
<evidence type="ECO:0000313" key="4">
    <source>
        <dbReference type="EMBL" id="MCB6184231.1"/>
    </source>
</evidence>
<evidence type="ECO:0000313" key="5">
    <source>
        <dbReference type="Proteomes" id="UP001165395"/>
    </source>
</evidence>
<gene>
    <name evidence="4" type="ORF">LIN78_11815</name>
</gene>
<dbReference type="Gene3D" id="1.10.3210.10">
    <property type="entry name" value="Hypothetical protein af1432"/>
    <property type="match status" value="1"/>
</dbReference>
<proteinExistence type="predicted"/>
<dbReference type="EMBL" id="JAJBZT010000006">
    <property type="protein sequence ID" value="MCB6184231.1"/>
    <property type="molecule type" value="Genomic_DNA"/>
</dbReference>
<dbReference type="PANTHER" id="PTHR45228">
    <property type="entry name" value="CYCLIC DI-GMP PHOSPHODIESTERASE TM_0186-RELATED"/>
    <property type="match status" value="1"/>
</dbReference>
<dbReference type="SMART" id="SM00471">
    <property type="entry name" value="HDc"/>
    <property type="match status" value="1"/>
</dbReference>
<name>A0ABS8D7P4_9NEIS</name>
<dbReference type="CDD" id="cd17551">
    <property type="entry name" value="REC_RpfG-like"/>
    <property type="match status" value="1"/>
</dbReference>
<reference evidence="4" key="1">
    <citation type="submission" date="2021-10" db="EMBL/GenBank/DDBJ databases">
        <title>The complete genome sequence of Leeia sp. TBRC 13508.</title>
        <authorList>
            <person name="Charoenyingcharoen P."/>
            <person name="Yukphan P."/>
        </authorList>
    </citation>
    <scope>NUCLEOTIDE SEQUENCE</scope>
    <source>
        <strain evidence="4">TBRC 13508</strain>
    </source>
</reference>
<dbReference type="SMART" id="SM00448">
    <property type="entry name" value="REC"/>
    <property type="match status" value="1"/>
</dbReference>
<evidence type="ECO:0000259" key="2">
    <source>
        <dbReference type="PROSITE" id="PS50110"/>
    </source>
</evidence>
<dbReference type="InterPro" id="IPR006675">
    <property type="entry name" value="HDIG_dom"/>
</dbReference>
<accession>A0ABS8D7P4</accession>
<sequence>MQVVIVDDTNINLVLMSHLVKKLDGVEAITFQDAKEALHWCKANPFDLLILDYMMPDINGLEFMADFLESKEGDLSCPPILMVTASHDVEIRHTALESGATDFLTKPIDKIEFLARTKNMLQLHRANISLLNQTSWLEDEVKKATAAILEREQEAILLLCKASEYRDPETGAHIQRMAHYSQMIAKHLGLTESEQDLILRAAPMHDIGKVATPDHILLKPGRLTDEEMVIMKQHADIGYQILVQSSAPLMQVGAEIARSHHEKYDGGGYPQGLKGEDIPLVGRIVAVADVFDALTSERPYKKAWPLDEAKEFLVKNSGSHFDPKCVDVFLAHWEDVLAIRNEFQDDSEHE</sequence>